<sequence length="171" mass="19013">MPLTSHQMEEAAALLPGLLAQEQELQFLRFTNDDALTLGTRLVSLAKERTPYKGITVAITRNGQLLFHHAMQGTTVDNENWIRRKTNTTVRLQHSSYYIGRLLATKDQTEMEQSYKVPMADYACHGGAFPLIIKDVGCVGAIVASGLKQDEDHALVVQAIREMIADQSKSK</sequence>
<dbReference type="SUPFAM" id="SSF143744">
    <property type="entry name" value="GlcG-like"/>
    <property type="match status" value="1"/>
</dbReference>
<proteinExistence type="predicted"/>
<organism evidence="1 2">
    <name type="scientific">Linnemannia schmuckeri</name>
    <dbReference type="NCBI Taxonomy" id="64567"/>
    <lineage>
        <taxon>Eukaryota</taxon>
        <taxon>Fungi</taxon>
        <taxon>Fungi incertae sedis</taxon>
        <taxon>Mucoromycota</taxon>
        <taxon>Mortierellomycotina</taxon>
        <taxon>Mortierellomycetes</taxon>
        <taxon>Mortierellales</taxon>
        <taxon>Mortierellaceae</taxon>
        <taxon>Linnemannia</taxon>
    </lineage>
</organism>
<dbReference type="AlphaFoldDB" id="A0A9P5S5R2"/>
<dbReference type="PIRSF" id="PIRSF008757">
    <property type="entry name" value="UCP008757"/>
    <property type="match status" value="1"/>
</dbReference>
<dbReference type="EMBL" id="JAAAUQ010000145">
    <property type="protein sequence ID" value="KAF9153919.1"/>
    <property type="molecule type" value="Genomic_DNA"/>
</dbReference>
<dbReference type="InterPro" id="IPR005624">
    <property type="entry name" value="PduO/GlcC-like"/>
</dbReference>
<name>A0A9P5S5R2_9FUNG</name>
<dbReference type="Pfam" id="PF03928">
    <property type="entry name" value="HbpS-like"/>
    <property type="match status" value="1"/>
</dbReference>
<dbReference type="PANTHER" id="PTHR28255">
    <property type="match status" value="1"/>
</dbReference>
<comment type="caution">
    <text evidence="1">The sequence shown here is derived from an EMBL/GenBank/DDBJ whole genome shotgun (WGS) entry which is preliminary data.</text>
</comment>
<dbReference type="InterPro" id="IPR038084">
    <property type="entry name" value="PduO/GlcC-like_sf"/>
</dbReference>
<protein>
    <submittedName>
        <fullName evidence="1">Uncharacterized protein</fullName>
    </submittedName>
</protein>
<dbReference type="InterPro" id="IPR010371">
    <property type="entry name" value="YBR137W-like"/>
</dbReference>
<dbReference type="Gene3D" id="3.30.450.150">
    <property type="entry name" value="Haem-degrading domain"/>
    <property type="match status" value="1"/>
</dbReference>
<accession>A0A9P5S5R2</accession>
<evidence type="ECO:0000313" key="1">
    <source>
        <dbReference type="EMBL" id="KAF9153919.1"/>
    </source>
</evidence>
<evidence type="ECO:0000313" key="2">
    <source>
        <dbReference type="Proteomes" id="UP000748756"/>
    </source>
</evidence>
<dbReference type="PANTHER" id="PTHR28255:SF1">
    <property type="entry name" value="UPF0303 PROTEIN YBR137W"/>
    <property type="match status" value="1"/>
</dbReference>
<dbReference type="NCBIfam" id="NF002696">
    <property type="entry name" value="PRK02487.1-5"/>
    <property type="match status" value="1"/>
</dbReference>
<gene>
    <name evidence="1" type="ORF">BG015_002288</name>
</gene>
<dbReference type="Proteomes" id="UP000748756">
    <property type="component" value="Unassembled WGS sequence"/>
</dbReference>
<reference evidence="1" key="1">
    <citation type="journal article" date="2020" name="Fungal Divers.">
        <title>Resolving the Mortierellaceae phylogeny through synthesis of multi-gene phylogenetics and phylogenomics.</title>
        <authorList>
            <person name="Vandepol N."/>
            <person name="Liber J."/>
            <person name="Desiro A."/>
            <person name="Na H."/>
            <person name="Kennedy M."/>
            <person name="Barry K."/>
            <person name="Grigoriev I.V."/>
            <person name="Miller A.N."/>
            <person name="O'Donnell K."/>
            <person name="Stajich J.E."/>
            <person name="Bonito G."/>
        </authorList>
    </citation>
    <scope>NUCLEOTIDE SEQUENCE</scope>
    <source>
        <strain evidence="1">NRRL 6426</strain>
    </source>
</reference>
<dbReference type="OrthoDB" id="2209940at2759"/>
<keyword evidence="2" id="KW-1185">Reference proteome</keyword>